<evidence type="ECO:0000256" key="1">
    <source>
        <dbReference type="SAM" id="Coils"/>
    </source>
</evidence>
<proteinExistence type="predicted"/>
<reference evidence="2" key="1">
    <citation type="journal article" date="2019" name="bioRxiv">
        <title>The Genome of the Zebra Mussel, Dreissena polymorpha: A Resource for Invasive Species Research.</title>
        <authorList>
            <person name="McCartney M.A."/>
            <person name="Auch B."/>
            <person name="Kono T."/>
            <person name="Mallez S."/>
            <person name="Zhang Y."/>
            <person name="Obille A."/>
            <person name="Becker A."/>
            <person name="Abrahante J.E."/>
            <person name="Garbe J."/>
            <person name="Badalamenti J.P."/>
            <person name="Herman A."/>
            <person name="Mangelson H."/>
            <person name="Liachko I."/>
            <person name="Sullivan S."/>
            <person name="Sone E.D."/>
            <person name="Koren S."/>
            <person name="Silverstein K.A.T."/>
            <person name="Beckman K.B."/>
            <person name="Gohl D.M."/>
        </authorList>
    </citation>
    <scope>NUCLEOTIDE SEQUENCE</scope>
    <source>
        <strain evidence="2">Duluth1</strain>
        <tissue evidence="2">Whole animal</tissue>
    </source>
</reference>
<keyword evidence="1" id="KW-0175">Coiled coil</keyword>
<comment type="caution">
    <text evidence="2">The sequence shown here is derived from an EMBL/GenBank/DDBJ whole genome shotgun (WGS) entry which is preliminary data.</text>
</comment>
<accession>A0A9D4F3A5</accession>
<keyword evidence="3" id="KW-1185">Reference proteome</keyword>
<gene>
    <name evidence="2" type="ORF">DPMN_166834</name>
</gene>
<organism evidence="2 3">
    <name type="scientific">Dreissena polymorpha</name>
    <name type="common">Zebra mussel</name>
    <name type="synonym">Mytilus polymorpha</name>
    <dbReference type="NCBI Taxonomy" id="45954"/>
    <lineage>
        <taxon>Eukaryota</taxon>
        <taxon>Metazoa</taxon>
        <taxon>Spiralia</taxon>
        <taxon>Lophotrochozoa</taxon>
        <taxon>Mollusca</taxon>
        <taxon>Bivalvia</taxon>
        <taxon>Autobranchia</taxon>
        <taxon>Heteroconchia</taxon>
        <taxon>Euheterodonta</taxon>
        <taxon>Imparidentia</taxon>
        <taxon>Neoheterodontei</taxon>
        <taxon>Myida</taxon>
        <taxon>Dreissenoidea</taxon>
        <taxon>Dreissenidae</taxon>
        <taxon>Dreissena</taxon>
    </lineage>
</organism>
<feature type="coiled-coil region" evidence="1">
    <location>
        <begin position="36"/>
        <end position="63"/>
    </location>
</feature>
<protein>
    <submittedName>
        <fullName evidence="2">Uncharacterized protein</fullName>
    </submittedName>
</protein>
<sequence>MPSERSDSVAASHTTRLSTNQFDCYFQTPSPSDSGVGKLEAILKEKRAEINTLRDVMDENERAIFQVYEVIRNG</sequence>
<dbReference type="AlphaFoldDB" id="A0A9D4F3A5"/>
<dbReference type="Proteomes" id="UP000828390">
    <property type="component" value="Unassembled WGS sequence"/>
</dbReference>
<evidence type="ECO:0000313" key="2">
    <source>
        <dbReference type="EMBL" id="KAH3788687.1"/>
    </source>
</evidence>
<name>A0A9D4F3A5_DREPO</name>
<dbReference type="EMBL" id="JAIWYP010000008">
    <property type="protein sequence ID" value="KAH3788687.1"/>
    <property type="molecule type" value="Genomic_DNA"/>
</dbReference>
<evidence type="ECO:0000313" key="3">
    <source>
        <dbReference type="Proteomes" id="UP000828390"/>
    </source>
</evidence>
<reference evidence="2" key="2">
    <citation type="submission" date="2020-11" db="EMBL/GenBank/DDBJ databases">
        <authorList>
            <person name="McCartney M.A."/>
            <person name="Auch B."/>
            <person name="Kono T."/>
            <person name="Mallez S."/>
            <person name="Becker A."/>
            <person name="Gohl D.M."/>
            <person name="Silverstein K.A.T."/>
            <person name="Koren S."/>
            <person name="Bechman K.B."/>
            <person name="Herman A."/>
            <person name="Abrahante J.E."/>
            <person name="Garbe J."/>
        </authorList>
    </citation>
    <scope>NUCLEOTIDE SEQUENCE</scope>
    <source>
        <strain evidence="2">Duluth1</strain>
        <tissue evidence="2">Whole animal</tissue>
    </source>
</reference>